<accession>A0A4R7IYN7</accession>
<dbReference type="AlphaFoldDB" id="A0A4R7IYN7"/>
<keyword evidence="2" id="KW-1185">Reference proteome</keyword>
<dbReference type="RefSeq" id="WP_133755751.1">
    <property type="nucleotide sequence ID" value="NZ_SOAW01000003.1"/>
</dbReference>
<evidence type="ECO:0000313" key="2">
    <source>
        <dbReference type="Proteomes" id="UP000295371"/>
    </source>
</evidence>
<proteinExistence type="predicted"/>
<gene>
    <name evidence="1" type="ORF">CLV29_2832</name>
</gene>
<dbReference type="OrthoDB" id="5141690at2"/>
<protein>
    <recommendedName>
        <fullName evidence="3">Type I restriction and modification enzyme subunit R-like protein</fullName>
    </recommendedName>
</protein>
<comment type="caution">
    <text evidence="1">The sequence shown here is derived from an EMBL/GenBank/DDBJ whole genome shotgun (WGS) entry which is preliminary data.</text>
</comment>
<reference evidence="1 2" key="1">
    <citation type="submission" date="2019-03" db="EMBL/GenBank/DDBJ databases">
        <title>Genomic Encyclopedia of Archaeal and Bacterial Type Strains, Phase II (KMG-II): from individual species to whole genera.</title>
        <authorList>
            <person name="Goeker M."/>
        </authorList>
    </citation>
    <scope>NUCLEOTIDE SEQUENCE [LARGE SCALE GENOMIC DNA]</scope>
    <source>
        <strain evidence="1 2">DSM 24323</strain>
    </source>
</reference>
<evidence type="ECO:0000313" key="1">
    <source>
        <dbReference type="EMBL" id="TDT29814.1"/>
    </source>
</evidence>
<evidence type="ECO:0008006" key="3">
    <source>
        <dbReference type="Google" id="ProtNLM"/>
    </source>
</evidence>
<dbReference type="Proteomes" id="UP000295371">
    <property type="component" value="Unassembled WGS sequence"/>
</dbReference>
<dbReference type="EMBL" id="SOAW01000003">
    <property type="protein sequence ID" value="TDT29814.1"/>
    <property type="molecule type" value="Genomic_DNA"/>
</dbReference>
<name>A0A4R7IYN7_9ACTN</name>
<organism evidence="1 2">
    <name type="scientific">Naumannella halotolerans</name>
    <dbReference type="NCBI Taxonomy" id="993414"/>
    <lineage>
        <taxon>Bacteria</taxon>
        <taxon>Bacillati</taxon>
        <taxon>Actinomycetota</taxon>
        <taxon>Actinomycetes</taxon>
        <taxon>Propionibacteriales</taxon>
        <taxon>Propionibacteriaceae</taxon>
        <taxon>Naumannella</taxon>
    </lineage>
</organism>
<sequence>METLTETQIRRRVESAYRLFVIRDRYLLQCDANERSLTHKLAEYLVPQFPHWDVDCEFNRDGKVPKSVPSWRGNISPSDTQAKTVFPDIIVHKRGSDQNLLVIEAKKSSTAATSEDAAKLAAYRSSLAYRFVCLVVFPVGPAGRPRAADDVSFPYRSTLTG</sequence>